<keyword evidence="8" id="KW-0902">Two-component regulatory system</keyword>
<feature type="domain" description="Histidine kinase" evidence="14">
    <location>
        <begin position="208"/>
        <end position="429"/>
    </location>
</feature>
<evidence type="ECO:0000256" key="1">
    <source>
        <dbReference type="ARBA" id="ARBA00000085"/>
    </source>
</evidence>
<feature type="modified residue" description="Phosphohistidine" evidence="11">
    <location>
        <position position="790"/>
    </location>
</feature>
<evidence type="ECO:0000256" key="8">
    <source>
        <dbReference type="ARBA" id="ARBA00023012"/>
    </source>
</evidence>
<dbReference type="InterPro" id="IPR003594">
    <property type="entry name" value="HATPase_dom"/>
</dbReference>
<dbReference type="PROSITE" id="PS50109">
    <property type="entry name" value="HIS_KIN"/>
    <property type="match status" value="1"/>
</dbReference>
<comment type="catalytic activity">
    <reaction evidence="1">
        <text>ATP + protein L-histidine = ADP + protein N-phospho-L-histidine.</text>
        <dbReference type="EC" id="2.7.13.3"/>
    </reaction>
</comment>
<evidence type="ECO:0000256" key="13">
    <source>
        <dbReference type="SAM" id="Phobius"/>
    </source>
</evidence>
<dbReference type="SMART" id="SM00448">
    <property type="entry name" value="REC"/>
    <property type="match status" value="1"/>
</dbReference>
<dbReference type="Pfam" id="PF00072">
    <property type="entry name" value="Response_reg"/>
    <property type="match status" value="1"/>
</dbReference>
<protein>
    <recommendedName>
        <fullName evidence="10">Sensory/regulatory protein RpfC</fullName>
        <ecNumber evidence="2">2.7.13.3</ecNumber>
    </recommendedName>
</protein>
<dbReference type="GO" id="GO:0000155">
    <property type="term" value="F:phosphorelay sensor kinase activity"/>
    <property type="evidence" value="ECO:0007669"/>
    <property type="project" value="InterPro"/>
</dbReference>
<evidence type="ECO:0000256" key="4">
    <source>
        <dbReference type="ARBA" id="ARBA00022679"/>
    </source>
</evidence>
<dbReference type="SUPFAM" id="SSF47226">
    <property type="entry name" value="Histidine-containing phosphotransfer domain, HPT domain"/>
    <property type="match status" value="1"/>
</dbReference>
<dbReference type="PANTHER" id="PTHR45339">
    <property type="entry name" value="HYBRID SIGNAL TRANSDUCTION HISTIDINE KINASE J"/>
    <property type="match status" value="1"/>
</dbReference>
<dbReference type="InterPro" id="IPR005467">
    <property type="entry name" value="His_kinase_dom"/>
</dbReference>
<evidence type="ECO:0000256" key="6">
    <source>
        <dbReference type="ARBA" id="ARBA00022777"/>
    </source>
</evidence>
<dbReference type="Gene3D" id="1.20.120.160">
    <property type="entry name" value="HPT domain"/>
    <property type="match status" value="1"/>
</dbReference>
<dbReference type="FunFam" id="3.30.565.10:FF:000010">
    <property type="entry name" value="Sensor histidine kinase RcsC"/>
    <property type="match status" value="1"/>
</dbReference>
<reference evidence="17 18" key="1">
    <citation type="submission" date="2019-07" db="EMBL/GenBank/DDBJ databases">
        <title>The pathways for chlorine oxyanion respiration interact through the shared metabolite chlorate.</title>
        <authorList>
            <person name="Barnum T.P."/>
            <person name="Cheng Y."/>
            <person name="Hill K.A."/>
            <person name="Lucas L.N."/>
            <person name="Carlson H.K."/>
            <person name="Coates J.D."/>
        </authorList>
    </citation>
    <scope>NUCLEOTIDE SEQUENCE [LARGE SCALE GENOMIC DNA]</scope>
    <source>
        <strain evidence="17 18">BK-1</strain>
    </source>
</reference>
<dbReference type="InterPro" id="IPR001789">
    <property type="entry name" value="Sig_transdc_resp-reg_receiver"/>
</dbReference>
<dbReference type="FunFam" id="1.10.287.130:FF:000002">
    <property type="entry name" value="Two-component osmosensing histidine kinase"/>
    <property type="match status" value="1"/>
</dbReference>
<dbReference type="PROSITE" id="PS50894">
    <property type="entry name" value="HPT"/>
    <property type="match status" value="1"/>
</dbReference>
<dbReference type="Pfam" id="PF01627">
    <property type="entry name" value="Hpt"/>
    <property type="match status" value="1"/>
</dbReference>
<dbReference type="SMART" id="SM00388">
    <property type="entry name" value="HisKA"/>
    <property type="match status" value="1"/>
</dbReference>
<evidence type="ECO:0000259" key="16">
    <source>
        <dbReference type="PROSITE" id="PS50894"/>
    </source>
</evidence>
<gene>
    <name evidence="17" type="ORF">FHP88_02190</name>
</gene>
<dbReference type="GO" id="GO:0005524">
    <property type="term" value="F:ATP binding"/>
    <property type="evidence" value="ECO:0007669"/>
    <property type="project" value="UniProtKB-KW"/>
</dbReference>
<dbReference type="CDD" id="cd16922">
    <property type="entry name" value="HATPase_EvgS-ArcB-TorS-like"/>
    <property type="match status" value="1"/>
</dbReference>
<evidence type="ECO:0000256" key="12">
    <source>
        <dbReference type="PROSITE-ProRule" id="PRU00169"/>
    </source>
</evidence>
<dbReference type="SUPFAM" id="SSF52172">
    <property type="entry name" value="CheY-like"/>
    <property type="match status" value="1"/>
</dbReference>
<dbReference type="CDD" id="cd17546">
    <property type="entry name" value="REC_hyHK_CKI1_RcsC-like"/>
    <property type="match status" value="1"/>
</dbReference>
<keyword evidence="18" id="KW-1185">Reference proteome</keyword>
<dbReference type="EC" id="2.7.13.3" evidence="2"/>
<dbReference type="AlphaFoldDB" id="A0A558DV74"/>
<evidence type="ECO:0000256" key="2">
    <source>
        <dbReference type="ARBA" id="ARBA00012438"/>
    </source>
</evidence>
<keyword evidence="7" id="KW-0067">ATP-binding</keyword>
<feature type="domain" description="Response regulatory" evidence="15">
    <location>
        <begin position="596"/>
        <end position="712"/>
    </location>
</feature>
<dbReference type="EMBL" id="VMNH01000004">
    <property type="protein sequence ID" value="TVO77631.1"/>
    <property type="molecule type" value="Genomic_DNA"/>
</dbReference>
<keyword evidence="13" id="KW-0472">Membrane</keyword>
<feature type="transmembrane region" description="Helical" evidence="13">
    <location>
        <begin position="105"/>
        <end position="126"/>
    </location>
</feature>
<evidence type="ECO:0000259" key="14">
    <source>
        <dbReference type="PROSITE" id="PS50109"/>
    </source>
</evidence>
<dbReference type="InterPro" id="IPR036890">
    <property type="entry name" value="HATPase_C_sf"/>
</dbReference>
<keyword evidence="6" id="KW-0418">Kinase</keyword>
<dbReference type="PROSITE" id="PS50110">
    <property type="entry name" value="RESPONSE_REGULATORY"/>
    <property type="match status" value="1"/>
</dbReference>
<sequence>MNSNPISIFTLIEKKFCELAHILRSRPDSEHEQAAVRIIIQVVLFVYVLASGPSANAVDGDWYFILTFISLFIILSSTLFIAILIWPDKSPLRRVIGIFADVSAFSFGLALTGELGAPWYAVYLWITFGNGFRYGEKYLLLSGILSVIGFSTVILVTPYWQQNLPLGIGLLISLIILPGYAAKLTKRIHFERRRAEAANHAKSEFLARMSHEIRTPLNGIIGTGELLKNSQLNPVDREYVDTIYTSGHTLLRLIEDILDISKIEAGKLEIEHTPFDFYALINSTIKMLSTQVNSRKVKLYSFIDPDIPFRLIGDPLHLRQVLINLVGNAIKFTETGHIELRCTKHESRSDGVSIRVEVTDTGIGIPEEIQAKIFEKFTQADGSTTRRFGGTGLGTTIAKQLVELMGGKIGIESMLGHGSTFWFELTLEPQDKIVSDTEMQLMQQCRVLRLAQTHETEQSIASHALYGWGVQLDDVTDPSEALARLKLASRKANPFHLLLIDCLPYCSQVATLIEELLKDNTYHETVILLISPDTDDNTAALPTAIRQHIHTLSNPADKIHLFNILHASHVVDHTAHNSSDENDLVVDTNEQHQTLEILMAEDNAINRLVLGRMLDQAGHKYQQVEDGQELLDALETRHYDLVIADMQMPQLGGLEAFKIFQFAHPDNKIPFIILTANATVESRRACEEAGIKWFLTKPVSAKRLYQVIHSSVNNRTEEKRIEELHPSDRADPDQTILNQATIDELISLAPNQAFLIKLLNKMKQDGAHLIEEMSAAVIANNPDNFNAHAHALKGSAANLGMIQLHAQALAAERLSNTQLADLGMSQVDSIKSAFNQGIEALSILFKNPRIMV</sequence>
<evidence type="ECO:0000256" key="9">
    <source>
        <dbReference type="ARBA" id="ARBA00064003"/>
    </source>
</evidence>
<dbReference type="CDD" id="cd00082">
    <property type="entry name" value="HisKA"/>
    <property type="match status" value="1"/>
</dbReference>
<dbReference type="Gene3D" id="3.30.565.10">
    <property type="entry name" value="Histidine kinase-like ATPase, C-terminal domain"/>
    <property type="match status" value="1"/>
</dbReference>
<feature type="transmembrane region" description="Helical" evidence="13">
    <location>
        <begin position="62"/>
        <end position="85"/>
    </location>
</feature>
<evidence type="ECO:0000256" key="11">
    <source>
        <dbReference type="PROSITE-ProRule" id="PRU00110"/>
    </source>
</evidence>
<dbReference type="Pfam" id="PF00512">
    <property type="entry name" value="HisKA"/>
    <property type="match status" value="1"/>
</dbReference>
<dbReference type="Gene3D" id="1.10.287.130">
    <property type="match status" value="1"/>
</dbReference>
<keyword evidence="4" id="KW-0808">Transferase</keyword>
<evidence type="ECO:0000256" key="7">
    <source>
        <dbReference type="ARBA" id="ARBA00022840"/>
    </source>
</evidence>
<keyword evidence="13" id="KW-1133">Transmembrane helix</keyword>
<dbReference type="InterPro" id="IPR036097">
    <property type="entry name" value="HisK_dim/P_sf"/>
</dbReference>
<dbReference type="Proteomes" id="UP000316649">
    <property type="component" value="Unassembled WGS sequence"/>
</dbReference>
<keyword evidence="13" id="KW-0812">Transmembrane</keyword>
<evidence type="ECO:0000256" key="10">
    <source>
        <dbReference type="ARBA" id="ARBA00068150"/>
    </source>
</evidence>
<dbReference type="PANTHER" id="PTHR45339:SF5">
    <property type="entry name" value="HISTIDINE KINASE"/>
    <property type="match status" value="1"/>
</dbReference>
<feature type="domain" description="HPt" evidence="16">
    <location>
        <begin position="751"/>
        <end position="848"/>
    </location>
</feature>
<evidence type="ECO:0000313" key="17">
    <source>
        <dbReference type="EMBL" id="TVO77631.1"/>
    </source>
</evidence>
<feature type="transmembrane region" description="Helical" evidence="13">
    <location>
        <begin position="138"/>
        <end position="160"/>
    </location>
</feature>
<dbReference type="SUPFAM" id="SSF47384">
    <property type="entry name" value="Homodimeric domain of signal transducing histidine kinase"/>
    <property type="match status" value="1"/>
</dbReference>
<evidence type="ECO:0000313" key="18">
    <source>
        <dbReference type="Proteomes" id="UP000316649"/>
    </source>
</evidence>
<dbReference type="GO" id="GO:0005886">
    <property type="term" value="C:plasma membrane"/>
    <property type="evidence" value="ECO:0007669"/>
    <property type="project" value="UniProtKB-SubCell"/>
</dbReference>
<name>A0A558DV74_9GAMM</name>
<proteinExistence type="predicted"/>
<accession>A0A558DV74</accession>
<evidence type="ECO:0000259" key="15">
    <source>
        <dbReference type="PROSITE" id="PS50110"/>
    </source>
</evidence>
<dbReference type="SMART" id="SM00387">
    <property type="entry name" value="HATPase_c"/>
    <property type="match status" value="1"/>
</dbReference>
<dbReference type="InterPro" id="IPR011006">
    <property type="entry name" value="CheY-like_superfamily"/>
</dbReference>
<evidence type="ECO:0000256" key="3">
    <source>
        <dbReference type="ARBA" id="ARBA00022553"/>
    </source>
</evidence>
<dbReference type="InterPro" id="IPR008207">
    <property type="entry name" value="Sig_transdc_His_kin_Hpt_dom"/>
</dbReference>
<dbReference type="PRINTS" id="PR00344">
    <property type="entry name" value="BCTRLSENSOR"/>
</dbReference>
<comment type="subunit">
    <text evidence="9">At low DSF concentrations, interacts with RpfF.</text>
</comment>
<feature type="modified residue" description="4-aspartylphosphate" evidence="12">
    <location>
        <position position="645"/>
    </location>
</feature>
<dbReference type="InterPro" id="IPR003661">
    <property type="entry name" value="HisK_dim/P_dom"/>
</dbReference>
<comment type="caution">
    <text evidence="17">The sequence shown here is derived from an EMBL/GenBank/DDBJ whole genome shotgun (WGS) entry which is preliminary data.</text>
</comment>
<dbReference type="SUPFAM" id="SSF55874">
    <property type="entry name" value="ATPase domain of HSP90 chaperone/DNA topoisomerase II/histidine kinase"/>
    <property type="match status" value="1"/>
</dbReference>
<dbReference type="InterPro" id="IPR004358">
    <property type="entry name" value="Sig_transdc_His_kin-like_C"/>
</dbReference>
<dbReference type="RefSeq" id="WP_144357356.1">
    <property type="nucleotide sequence ID" value="NZ_VMNH01000004.1"/>
</dbReference>
<keyword evidence="3 12" id="KW-0597">Phosphoprotein</keyword>
<evidence type="ECO:0000256" key="5">
    <source>
        <dbReference type="ARBA" id="ARBA00022741"/>
    </source>
</evidence>
<dbReference type="InterPro" id="IPR036641">
    <property type="entry name" value="HPT_dom_sf"/>
</dbReference>
<keyword evidence="5" id="KW-0547">Nucleotide-binding</keyword>
<dbReference type="Gene3D" id="3.40.50.2300">
    <property type="match status" value="1"/>
</dbReference>
<organism evidence="17 18">
    <name type="scientific">Sedimenticola selenatireducens</name>
    <dbReference type="NCBI Taxonomy" id="191960"/>
    <lineage>
        <taxon>Bacteria</taxon>
        <taxon>Pseudomonadati</taxon>
        <taxon>Pseudomonadota</taxon>
        <taxon>Gammaproteobacteria</taxon>
        <taxon>Chromatiales</taxon>
        <taxon>Sedimenticolaceae</taxon>
        <taxon>Sedimenticola</taxon>
    </lineage>
</organism>
<dbReference type="OrthoDB" id="9797243at2"/>
<dbReference type="Pfam" id="PF02518">
    <property type="entry name" value="HATPase_c"/>
    <property type="match status" value="1"/>
</dbReference>
<feature type="transmembrane region" description="Helical" evidence="13">
    <location>
        <begin position="34"/>
        <end position="50"/>
    </location>
</feature>